<evidence type="ECO:0000313" key="2">
    <source>
        <dbReference type="EMBL" id="KAK4007001.1"/>
    </source>
</evidence>
<evidence type="ECO:0000313" key="3">
    <source>
        <dbReference type="Proteomes" id="UP001234178"/>
    </source>
</evidence>
<feature type="transmembrane region" description="Helical" evidence="1">
    <location>
        <begin position="408"/>
        <end position="429"/>
    </location>
</feature>
<keyword evidence="1" id="KW-0472">Membrane</keyword>
<evidence type="ECO:0000256" key="1">
    <source>
        <dbReference type="SAM" id="Phobius"/>
    </source>
</evidence>
<evidence type="ECO:0008006" key="4">
    <source>
        <dbReference type="Google" id="ProtNLM"/>
    </source>
</evidence>
<reference evidence="2 3" key="1">
    <citation type="journal article" date="2023" name="Nucleic Acids Res.">
        <title>The hologenome of Daphnia magna reveals possible DNA methylation and microbiome-mediated evolution of the host genome.</title>
        <authorList>
            <person name="Chaturvedi A."/>
            <person name="Li X."/>
            <person name="Dhandapani V."/>
            <person name="Marshall H."/>
            <person name="Kissane S."/>
            <person name="Cuenca-Cambronero M."/>
            <person name="Asole G."/>
            <person name="Calvet F."/>
            <person name="Ruiz-Romero M."/>
            <person name="Marangio P."/>
            <person name="Guigo R."/>
            <person name="Rago D."/>
            <person name="Mirbahai L."/>
            <person name="Eastwood N."/>
            <person name="Colbourne J.K."/>
            <person name="Zhou J."/>
            <person name="Mallon E."/>
            <person name="Orsini L."/>
        </authorList>
    </citation>
    <scope>NUCLEOTIDE SEQUENCE [LARGE SCALE GENOMIC DNA]</scope>
    <source>
        <strain evidence="2">LRV0_1</strain>
    </source>
</reference>
<proteinExistence type="predicted"/>
<dbReference type="Pfam" id="PF12259">
    <property type="entry name" value="Baculo_F"/>
    <property type="match status" value="1"/>
</dbReference>
<dbReference type="EMBL" id="JAOYFB010000002">
    <property type="protein sequence ID" value="KAK4007001.1"/>
    <property type="molecule type" value="Genomic_DNA"/>
</dbReference>
<dbReference type="InterPro" id="IPR028816">
    <property type="entry name" value="Caprin"/>
</dbReference>
<dbReference type="PANTHER" id="PTHR22922">
    <property type="entry name" value="GPI-ANCHORED PROTEIN P137"/>
    <property type="match status" value="1"/>
</dbReference>
<gene>
    <name evidence="2" type="ORF">OUZ56_012156</name>
</gene>
<sequence>MCSHIIGARRPKRGILDLGGSTLKWLFGVSTQADLQDLNSRIEALTNSDKTIIHLLDQHASITNETLQITRFNLALLTELQHQSEILTQRVDYIMDYIKSYELIHVQQTQYFAELDATFATMEHILGWLQQQIESWEIGLSALANGRLSPQMFSPTMLQTVIADININLPLGWAIPSEDLWVVYREARVSVAVVNNHFRLFIEIPIYDHAQHFNLFQIISLPKPTKNGSHGVRFTNIPDFLAVCQILIRSSNYPWNGPEVAYLGQNQWAFSAVNPHSVVFSCPPDNKRPPPQRLQLPPIGYFEVPPGCTARTDHWIFPASLEGSTVSTAITLQIPNLPDFRPNITYNKAATVIPFPATNISHLTRMSELLLQQAAVEVKASMTHDQIVRLLDSSSPTAIHQCADPYEWVVAFTLLTLSLGGLTVFTLLLSRRVMNHLRRSSGVYEIADYHPVRPTGPPTPDEDN</sequence>
<name>A0ABQ9Z2C9_9CRUS</name>
<dbReference type="Proteomes" id="UP001234178">
    <property type="component" value="Unassembled WGS sequence"/>
</dbReference>
<keyword evidence="3" id="KW-1185">Reference proteome</keyword>
<keyword evidence="1" id="KW-0812">Transmembrane</keyword>
<protein>
    <recommendedName>
        <fullName evidence="4">Envelope fusion protein</fullName>
    </recommendedName>
</protein>
<dbReference type="PANTHER" id="PTHR22922:SF19">
    <property type="entry name" value="CAPRIN HOMOLOG"/>
    <property type="match status" value="1"/>
</dbReference>
<keyword evidence="1" id="KW-1133">Transmembrane helix</keyword>
<organism evidence="2 3">
    <name type="scientific">Daphnia magna</name>
    <dbReference type="NCBI Taxonomy" id="35525"/>
    <lineage>
        <taxon>Eukaryota</taxon>
        <taxon>Metazoa</taxon>
        <taxon>Ecdysozoa</taxon>
        <taxon>Arthropoda</taxon>
        <taxon>Crustacea</taxon>
        <taxon>Branchiopoda</taxon>
        <taxon>Diplostraca</taxon>
        <taxon>Cladocera</taxon>
        <taxon>Anomopoda</taxon>
        <taxon>Daphniidae</taxon>
        <taxon>Daphnia</taxon>
    </lineage>
</organism>
<accession>A0ABQ9Z2C9</accession>
<comment type="caution">
    <text evidence="2">The sequence shown here is derived from an EMBL/GenBank/DDBJ whole genome shotgun (WGS) entry which is preliminary data.</text>
</comment>
<dbReference type="InterPro" id="IPR022048">
    <property type="entry name" value="Envelope_fusion-like"/>
</dbReference>